<sequence>MKEKAIKLTVKDLVLIGILTTLLTVVGMAVGVLTMPFMGFALIAGAPLTGMVTAPIYLLLAFKVGKRGVMLLHSVLRGLFYTLMGLPHLLIIMLPLGIIGELIMIPASSYQSIKRNTVAWSVFNAGNGLLGPILLWIFGGQYFSEHFSNMFSAEQLVLMNLYYFDPLILAAIAALGAGCGALGCLLGWSMLKRHFIKSGLIQGSEIVEAK</sequence>
<dbReference type="Pfam" id="PF09605">
    <property type="entry name" value="Trep_Strep"/>
    <property type="match status" value="1"/>
</dbReference>
<dbReference type="OrthoDB" id="9781459at2"/>
<dbReference type="NCBIfam" id="TIGR02185">
    <property type="entry name" value="Trep_Strep"/>
    <property type="match status" value="1"/>
</dbReference>
<feature type="transmembrane region" description="Helical" evidence="1">
    <location>
        <begin position="122"/>
        <end position="143"/>
    </location>
</feature>
<dbReference type="RefSeq" id="WP_015758133.1">
    <property type="nucleotide sequence ID" value="NC_013216.1"/>
</dbReference>
<accession>C8W143</accession>
<dbReference type="InterPro" id="IPR011733">
    <property type="entry name" value="CHP02185_IM"/>
</dbReference>
<evidence type="ECO:0000313" key="2">
    <source>
        <dbReference type="EMBL" id="ACV63439.1"/>
    </source>
</evidence>
<feature type="transmembrane region" description="Helical" evidence="1">
    <location>
        <begin position="90"/>
        <end position="110"/>
    </location>
</feature>
<keyword evidence="1" id="KW-1133">Transmembrane helix</keyword>
<protein>
    <recommendedName>
        <fullName evidence="4">Trep_Strep domain-containing protein</fullName>
    </recommendedName>
</protein>
<dbReference type="eggNOG" id="ENOG5030WA5">
    <property type="taxonomic scope" value="Bacteria"/>
</dbReference>
<gene>
    <name evidence="2" type="ordered locus">Dtox_2657</name>
</gene>
<keyword evidence="3" id="KW-1185">Reference proteome</keyword>
<dbReference type="KEGG" id="dae:Dtox_2657"/>
<dbReference type="AlphaFoldDB" id="C8W143"/>
<evidence type="ECO:0008006" key="4">
    <source>
        <dbReference type="Google" id="ProtNLM"/>
    </source>
</evidence>
<feature type="transmembrane region" description="Helical" evidence="1">
    <location>
        <begin position="12"/>
        <end position="33"/>
    </location>
</feature>
<proteinExistence type="predicted"/>
<dbReference type="Proteomes" id="UP000002217">
    <property type="component" value="Chromosome"/>
</dbReference>
<dbReference type="STRING" id="485916.Dtox_2657"/>
<organism evidence="2 3">
    <name type="scientific">Desulfofarcimen acetoxidans (strain ATCC 49208 / DSM 771 / KCTC 5769 / VKM B-1644 / 5575)</name>
    <name type="common">Desulfotomaculum acetoxidans</name>
    <dbReference type="NCBI Taxonomy" id="485916"/>
    <lineage>
        <taxon>Bacteria</taxon>
        <taxon>Bacillati</taxon>
        <taxon>Bacillota</taxon>
        <taxon>Clostridia</taxon>
        <taxon>Eubacteriales</taxon>
        <taxon>Peptococcaceae</taxon>
        <taxon>Desulfofarcimen</taxon>
    </lineage>
</organism>
<feature type="transmembrane region" description="Helical" evidence="1">
    <location>
        <begin position="39"/>
        <end position="61"/>
    </location>
</feature>
<evidence type="ECO:0000313" key="3">
    <source>
        <dbReference type="Proteomes" id="UP000002217"/>
    </source>
</evidence>
<keyword evidence="1" id="KW-0472">Membrane</keyword>
<dbReference type="EMBL" id="CP001720">
    <property type="protein sequence ID" value="ACV63439.1"/>
    <property type="molecule type" value="Genomic_DNA"/>
</dbReference>
<dbReference type="HOGENOM" id="CLU_093450_0_1_9"/>
<feature type="transmembrane region" description="Helical" evidence="1">
    <location>
        <begin position="163"/>
        <end position="188"/>
    </location>
</feature>
<name>C8W143_DESAS</name>
<feature type="transmembrane region" description="Helical" evidence="1">
    <location>
        <begin position="68"/>
        <end position="84"/>
    </location>
</feature>
<reference evidence="2 3" key="1">
    <citation type="journal article" date="2009" name="Stand. Genomic Sci.">
        <title>Complete genome sequence of Desulfotomaculum acetoxidans type strain (5575).</title>
        <authorList>
            <person name="Spring S."/>
            <person name="Lapidus A."/>
            <person name="Schroder M."/>
            <person name="Gleim D."/>
            <person name="Sims D."/>
            <person name="Meincke L."/>
            <person name="Glavina Del Rio T."/>
            <person name="Tice H."/>
            <person name="Copeland A."/>
            <person name="Cheng J.F."/>
            <person name="Lucas S."/>
            <person name="Chen F."/>
            <person name="Nolan M."/>
            <person name="Bruce D."/>
            <person name="Goodwin L."/>
            <person name="Pitluck S."/>
            <person name="Ivanova N."/>
            <person name="Mavromatis K."/>
            <person name="Mikhailova N."/>
            <person name="Pati A."/>
            <person name="Chen A."/>
            <person name="Palaniappan K."/>
            <person name="Land M."/>
            <person name="Hauser L."/>
            <person name="Chang Y.J."/>
            <person name="Jeffries C.D."/>
            <person name="Chain P."/>
            <person name="Saunders E."/>
            <person name="Brettin T."/>
            <person name="Detter J.C."/>
            <person name="Goker M."/>
            <person name="Bristow J."/>
            <person name="Eisen J.A."/>
            <person name="Markowitz V."/>
            <person name="Hugenholtz P."/>
            <person name="Kyrpides N.C."/>
            <person name="Klenk H.P."/>
            <person name="Han C."/>
        </authorList>
    </citation>
    <scope>NUCLEOTIDE SEQUENCE [LARGE SCALE GENOMIC DNA]</scope>
    <source>
        <strain evidence="3">ATCC 49208 / DSM 771 / VKM B-1644</strain>
    </source>
</reference>
<keyword evidence="1" id="KW-0812">Transmembrane</keyword>
<evidence type="ECO:0000256" key="1">
    <source>
        <dbReference type="SAM" id="Phobius"/>
    </source>
</evidence>